<gene>
    <name evidence="1" type="ORF">CLV82_0496</name>
</gene>
<sequence length="68" mass="8225">MEKNLKINGFYYKKNDKPIEHHEREMLIRDIMKVVKKHGFEFFGYYNFVSDEDVNLLDLDLKTPKLTS</sequence>
<reference evidence="1 2" key="1">
    <citation type="submission" date="2019-03" db="EMBL/GenBank/DDBJ databases">
        <title>Genomic Encyclopedia of Archaeal and Bacterial Type Strains, Phase II (KMG-II): from individual species to whole genera.</title>
        <authorList>
            <person name="Goeker M."/>
        </authorList>
    </citation>
    <scope>NUCLEOTIDE SEQUENCE [LARGE SCALE GENOMIC DNA]</scope>
    <source>
        <strain evidence="1 2">DSM 18435</strain>
    </source>
</reference>
<protein>
    <submittedName>
        <fullName evidence="1">Uncharacterized protein</fullName>
    </submittedName>
</protein>
<evidence type="ECO:0000313" key="1">
    <source>
        <dbReference type="EMBL" id="TDQ32663.1"/>
    </source>
</evidence>
<accession>A0A4R6TR98</accession>
<dbReference type="AlphaFoldDB" id="A0A4R6TR98"/>
<comment type="caution">
    <text evidence="1">The sequence shown here is derived from an EMBL/GenBank/DDBJ whole genome shotgun (WGS) entry which is preliminary data.</text>
</comment>
<dbReference type="Proteomes" id="UP000295468">
    <property type="component" value="Unassembled WGS sequence"/>
</dbReference>
<proteinExistence type="predicted"/>
<dbReference type="EMBL" id="SNYI01000001">
    <property type="protein sequence ID" value="TDQ32663.1"/>
    <property type="molecule type" value="Genomic_DNA"/>
</dbReference>
<evidence type="ECO:0000313" key="2">
    <source>
        <dbReference type="Proteomes" id="UP000295468"/>
    </source>
</evidence>
<keyword evidence="2" id="KW-1185">Reference proteome</keyword>
<dbReference type="OrthoDB" id="9898854at2"/>
<dbReference type="RefSeq" id="WP_133642706.1">
    <property type="nucleotide sequence ID" value="NZ_SNYI01000001.1"/>
</dbReference>
<name>A0A4R6TR98_9FLAO</name>
<organism evidence="1 2">
    <name type="scientific">Zeaxanthinibacter enoshimensis</name>
    <dbReference type="NCBI Taxonomy" id="392009"/>
    <lineage>
        <taxon>Bacteria</taxon>
        <taxon>Pseudomonadati</taxon>
        <taxon>Bacteroidota</taxon>
        <taxon>Flavobacteriia</taxon>
        <taxon>Flavobacteriales</taxon>
        <taxon>Flavobacteriaceae</taxon>
        <taxon>Zeaxanthinibacter</taxon>
    </lineage>
</organism>